<keyword evidence="4" id="KW-0238">DNA-binding</keyword>
<accession>A0ABD1QSR2</accession>
<feature type="domain" description="AP2/ERF" evidence="8">
    <location>
        <begin position="116"/>
        <end position="173"/>
    </location>
</feature>
<dbReference type="Pfam" id="PF00847">
    <property type="entry name" value="AP2"/>
    <property type="match status" value="1"/>
</dbReference>
<proteinExistence type="predicted"/>
<dbReference type="Proteomes" id="UP001604277">
    <property type="component" value="Unassembled WGS sequence"/>
</dbReference>
<keyword evidence="5" id="KW-0804">Transcription</keyword>
<reference evidence="10" key="1">
    <citation type="submission" date="2024-07" db="EMBL/GenBank/DDBJ databases">
        <title>Two chromosome-level genome assemblies of Korean endemic species Abeliophyllum distichum and Forsythia ovata (Oleaceae).</title>
        <authorList>
            <person name="Jang H."/>
        </authorList>
    </citation>
    <scope>NUCLEOTIDE SEQUENCE [LARGE SCALE GENOMIC DNA]</scope>
</reference>
<evidence type="ECO:0000313" key="10">
    <source>
        <dbReference type="Proteomes" id="UP001604277"/>
    </source>
</evidence>
<evidence type="ECO:0000256" key="2">
    <source>
        <dbReference type="ARBA" id="ARBA00022821"/>
    </source>
</evidence>
<name>A0ABD1QSR2_9LAMI</name>
<comment type="subcellular location">
    <subcellularLocation>
        <location evidence="1">Nucleus</location>
    </subcellularLocation>
</comment>
<evidence type="ECO:0000256" key="6">
    <source>
        <dbReference type="ARBA" id="ARBA00023242"/>
    </source>
</evidence>
<sequence>MNPKLSNPIKSTVHKTITTKLVSPPPHPSKTFKNPYSNLSSKTPRVVRISVTDCDATDSSSDENERGAKMNSCRVKKHVNEIRMERKSISTKKSKHAEKKRPPPPPPHEWQNNGKKFRGVRQRPWGKWAAEIRDPVKRTRVWLGTYDTAEEAALVYDQAAIQIRGPDALTNFSRTPEQTVTTVDTNVTSVSGYDSSKEKNLCSPTSVLRSNFSANNSAVRSDFINITHEPESKTQKRLNDDGRLVEPVVESQGLFVEPVVQNEENMLMDDGLPLDQSFLNEFFDFESPAQLIYGENSVVESMLDGDFDDNYVDLGDDFSSLTWDVNDFFEDQFLVA</sequence>
<evidence type="ECO:0000256" key="3">
    <source>
        <dbReference type="ARBA" id="ARBA00023015"/>
    </source>
</evidence>
<dbReference type="GO" id="GO:0006952">
    <property type="term" value="P:defense response"/>
    <property type="evidence" value="ECO:0007669"/>
    <property type="project" value="UniProtKB-KW"/>
</dbReference>
<dbReference type="InterPro" id="IPR036955">
    <property type="entry name" value="AP2/ERF_dom_sf"/>
</dbReference>
<dbReference type="Gene3D" id="3.30.730.10">
    <property type="entry name" value="AP2/ERF domain"/>
    <property type="match status" value="1"/>
</dbReference>
<evidence type="ECO:0000313" key="9">
    <source>
        <dbReference type="EMBL" id="KAL2479245.1"/>
    </source>
</evidence>
<comment type="caution">
    <text evidence="9">The sequence shown here is derived from an EMBL/GenBank/DDBJ whole genome shotgun (WGS) entry which is preliminary data.</text>
</comment>
<evidence type="ECO:0000259" key="8">
    <source>
        <dbReference type="PROSITE" id="PS51032"/>
    </source>
</evidence>
<keyword evidence="10" id="KW-1185">Reference proteome</keyword>
<dbReference type="PROSITE" id="PS51032">
    <property type="entry name" value="AP2_ERF"/>
    <property type="match status" value="1"/>
</dbReference>
<dbReference type="InterPro" id="IPR016177">
    <property type="entry name" value="DNA-bd_dom_sf"/>
</dbReference>
<feature type="compositionally biased region" description="Polar residues" evidence="7">
    <location>
        <begin position="31"/>
        <end position="43"/>
    </location>
</feature>
<dbReference type="FunFam" id="3.30.730.10:FF:000001">
    <property type="entry name" value="Ethylene-responsive transcription factor 2"/>
    <property type="match status" value="1"/>
</dbReference>
<evidence type="ECO:0000256" key="7">
    <source>
        <dbReference type="SAM" id="MobiDB-lite"/>
    </source>
</evidence>
<feature type="compositionally biased region" description="Basic residues" evidence="7">
    <location>
        <begin position="89"/>
        <end position="99"/>
    </location>
</feature>
<protein>
    <submittedName>
        <fullName evidence="9">Ethylene-responsive transcription factor CRF4</fullName>
    </submittedName>
</protein>
<dbReference type="PANTHER" id="PTHR31194:SF140">
    <property type="entry name" value="ETHYLENE-RESPONSIVE TRANSCRIPTION FACTOR CRF2"/>
    <property type="match status" value="1"/>
</dbReference>
<evidence type="ECO:0000256" key="4">
    <source>
        <dbReference type="ARBA" id="ARBA00023125"/>
    </source>
</evidence>
<organism evidence="9 10">
    <name type="scientific">Forsythia ovata</name>
    <dbReference type="NCBI Taxonomy" id="205694"/>
    <lineage>
        <taxon>Eukaryota</taxon>
        <taxon>Viridiplantae</taxon>
        <taxon>Streptophyta</taxon>
        <taxon>Embryophyta</taxon>
        <taxon>Tracheophyta</taxon>
        <taxon>Spermatophyta</taxon>
        <taxon>Magnoliopsida</taxon>
        <taxon>eudicotyledons</taxon>
        <taxon>Gunneridae</taxon>
        <taxon>Pentapetalae</taxon>
        <taxon>asterids</taxon>
        <taxon>lamiids</taxon>
        <taxon>Lamiales</taxon>
        <taxon>Oleaceae</taxon>
        <taxon>Forsythieae</taxon>
        <taxon>Forsythia</taxon>
    </lineage>
</organism>
<dbReference type="GO" id="GO:0003677">
    <property type="term" value="F:DNA binding"/>
    <property type="evidence" value="ECO:0007669"/>
    <property type="project" value="UniProtKB-KW"/>
</dbReference>
<keyword evidence="2" id="KW-0611">Plant defense</keyword>
<feature type="region of interest" description="Disordered" evidence="7">
    <location>
        <begin position="80"/>
        <end position="122"/>
    </location>
</feature>
<dbReference type="SUPFAM" id="SSF54171">
    <property type="entry name" value="DNA-binding domain"/>
    <property type="match status" value="1"/>
</dbReference>
<dbReference type="SMART" id="SM00380">
    <property type="entry name" value="AP2"/>
    <property type="match status" value="1"/>
</dbReference>
<evidence type="ECO:0000256" key="5">
    <source>
        <dbReference type="ARBA" id="ARBA00023163"/>
    </source>
</evidence>
<keyword evidence="6" id="KW-0539">Nucleus</keyword>
<dbReference type="PANTHER" id="PTHR31194">
    <property type="entry name" value="SHN SHINE , DNA BINDING / TRANSCRIPTION FACTOR"/>
    <property type="match status" value="1"/>
</dbReference>
<keyword evidence="3" id="KW-0805">Transcription regulation</keyword>
<dbReference type="CDD" id="cd00018">
    <property type="entry name" value="AP2"/>
    <property type="match status" value="1"/>
</dbReference>
<gene>
    <name evidence="9" type="ORF">Fot_48259</name>
</gene>
<dbReference type="EMBL" id="JBFOLJ010000014">
    <property type="protein sequence ID" value="KAL2479245.1"/>
    <property type="molecule type" value="Genomic_DNA"/>
</dbReference>
<feature type="region of interest" description="Disordered" evidence="7">
    <location>
        <begin position="1"/>
        <end position="44"/>
    </location>
</feature>
<dbReference type="PRINTS" id="PR00367">
    <property type="entry name" value="ETHRSPELEMNT"/>
</dbReference>
<dbReference type="GO" id="GO:0005634">
    <property type="term" value="C:nucleus"/>
    <property type="evidence" value="ECO:0007669"/>
    <property type="project" value="UniProtKB-SubCell"/>
</dbReference>
<dbReference type="InterPro" id="IPR050913">
    <property type="entry name" value="AP2/ERF_ERF"/>
</dbReference>
<feature type="compositionally biased region" description="Polar residues" evidence="7">
    <location>
        <begin position="1"/>
        <end position="21"/>
    </location>
</feature>
<dbReference type="AlphaFoldDB" id="A0ABD1QSR2"/>
<dbReference type="InterPro" id="IPR001471">
    <property type="entry name" value="AP2/ERF_dom"/>
</dbReference>
<evidence type="ECO:0000256" key="1">
    <source>
        <dbReference type="ARBA" id="ARBA00004123"/>
    </source>
</evidence>